<dbReference type="PROSITE" id="PS51352">
    <property type="entry name" value="THIOREDOXIN_2"/>
    <property type="match status" value="1"/>
</dbReference>
<dbReference type="InterPro" id="IPR050824">
    <property type="entry name" value="Thiol_disulfide_DsbA"/>
</dbReference>
<dbReference type="GO" id="GO:0042597">
    <property type="term" value="C:periplasmic space"/>
    <property type="evidence" value="ECO:0007669"/>
    <property type="project" value="UniProtKB-SubCell"/>
</dbReference>
<feature type="domain" description="Thioredoxin" evidence="10">
    <location>
        <begin position="5"/>
        <end position="151"/>
    </location>
</feature>
<keyword evidence="3 9" id="KW-0732">Signal</keyword>
<evidence type="ECO:0000256" key="5">
    <source>
        <dbReference type="ARBA" id="ARBA00023157"/>
    </source>
</evidence>
<name>D7DP96_METV0</name>
<dbReference type="PANTHER" id="PTHR35891:SF3">
    <property type="entry name" value="THIOL:DISULFIDE INTERCHANGE PROTEIN DSBL"/>
    <property type="match status" value="1"/>
</dbReference>
<dbReference type="SUPFAM" id="SSF52833">
    <property type="entry name" value="Thioredoxin-like"/>
    <property type="match status" value="1"/>
</dbReference>
<dbReference type="STRING" id="666681.M301_2774"/>
<evidence type="ECO:0000259" key="10">
    <source>
        <dbReference type="PROSITE" id="PS51352"/>
    </source>
</evidence>
<feature type="signal peptide" evidence="9">
    <location>
        <begin position="1"/>
        <end position="18"/>
    </location>
</feature>
<evidence type="ECO:0000256" key="9">
    <source>
        <dbReference type="SAM" id="SignalP"/>
    </source>
</evidence>
<evidence type="ECO:0000313" key="12">
    <source>
        <dbReference type="Proteomes" id="UP000000383"/>
    </source>
</evidence>
<dbReference type="InterPro" id="IPR013766">
    <property type="entry name" value="Thioredoxin_domain"/>
</dbReference>
<keyword evidence="6" id="KW-0676">Redox-active center</keyword>
<keyword evidence="5 7" id="KW-1015">Disulfide bond</keyword>
<dbReference type="OrthoDB" id="9784896at2"/>
<dbReference type="AlphaFoldDB" id="D7DP96"/>
<dbReference type="InterPro" id="IPR036249">
    <property type="entry name" value="Thioredoxin-like_sf"/>
</dbReference>
<accession>D7DP96</accession>
<dbReference type="RefSeq" id="WP_013149432.1">
    <property type="nucleotide sequence ID" value="NC_014207.1"/>
</dbReference>
<dbReference type="InterPro" id="IPR023205">
    <property type="entry name" value="DsbA/DsbL"/>
</dbReference>
<feature type="disulfide bond" description="Redox-active" evidence="8">
    <location>
        <begin position="52"/>
        <end position="55"/>
    </location>
</feature>
<comment type="subcellular location">
    <subcellularLocation>
        <location evidence="1 7">Periplasm</location>
    </subcellularLocation>
</comment>
<dbReference type="PIRSF" id="PIRSF001488">
    <property type="entry name" value="Tdi_protein"/>
    <property type="match status" value="1"/>
</dbReference>
<comment type="similarity">
    <text evidence="2">Belongs to the thioredoxin family. DsbA subfamily.</text>
</comment>
<feature type="chain" id="PRO_5003094629" description="Thiol:disulfide interchange protein" evidence="9">
    <location>
        <begin position="19"/>
        <end position="214"/>
    </location>
</feature>
<evidence type="ECO:0000256" key="1">
    <source>
        <dbReference type="ARBA" id="ARBA00004418"/>
    </source>
</evidence>
<evidence type="ECO:0000256" key="6">
    <source>
        <dbReference type="ARBA" id="ARBA00023284"/>
    </source>
</evidence>
<evidence type="ECO:0000256" key="3">
    <source>
        <dbReference type="ARBA" id="ARBA00022729"/>
    </source>
</evidence>
<dbReference type="Gene3D" id="3.40.30.10">
    <property type="entry name" value="Glutaredoxin"/>
    <property type="match status" value="1"/>
</dbReference>
<keyword evidence="4 7" id="KW-0574">Periplasm</keyword>
<evidence type="ECO:0000256" key="2">
    <source>
        <dbReference type="ARBA" id="ARBA00005791"/>
    </source>
</evidence>
<dbReference type="eggNOG" id="COG1651">
    <property type="taxonomic scope" value="Bacteria"/>
</dbReference>
<dbReference type="Proteomes" id="UP000000383">
    <property type="component" value="Chromosome"/>
</dbReference>
<evidence type="ECO:0000256" key="4">
    <source>
        <dbReference type="ARBA" id="ARBA00022764"/>
    </source>
</evidence>
<gene>
    <name evidence="11" type="ordered locus">M301_2774</name>
</gene>
<protein>
    <recommendedName>
        <fullName evidence="7">Thiol:disulfide interchange protein</fullName>
    </recommendedName>
</protein>
<sequence precursor="true">MKKLLAALMLLTSFNVLAADPQLGQEFDKTAEVINTDNPGKIEVTEIFWYGCIHCYHMDPILNAWVKKLPADVAFKRVPGLPNPSWAPMAKAFYAMEDLKLSDKLHTALFDAVHKEKVLDPTNEAAITDWMTKKSGLDKAKVEAAFKSFSMNNKLNQAANFFRASGATGVPSFIINGQFITSSTMAGGNEQALKTVDFIVGNIRASKAKAPAKK</sequence>
<dbReference type="CDD" id="cd03019">
    <property type="entry name" value="DsbA_DsbA"/>
    <property type="match status" value="1"/>
</dbReference>
<evidence type="ECO:0000256" key="8">
    <source>
        <dbReference type="PIRSR" id="PIRSR001488-1"/>
    </source>
</evidence>
<dbReference type="EMBL" id="CP002056">
    <property type="protein sequence ID" value="ADI31127.1"/>
    <property type="molecule type" value="Genomic_DNA"/>
</dbReference>
<dbReference type="GO" id="GO:0016491">
    <property type="term" value="F:oxidoreductase activity"/>
    <property type="evidence" value="ECO:0007669"/>
    <property type="project" value="InterPro"/>
</dbReference>
<dbReference type="KEGG" id="meh:M301_2774"/>
<evidence type="ECO:0000313" key="11">
    <source>
        <dbReference type="EMBL" id="ADI31127.1"/>
    </source>
</evidence>
<dbReference type="Pfam" id="PF01323">
    <property type="entry name" value="DSBA"/>
    <property type="match status" value="1"/>
</dbReference>
<evidence type="ECO:0000256" key="7">
    <source>
        <dbReference type="PIRNR" id="PIRNR001488"/>
    </source>
</evidence>
<reference evidence="11 12" key="2">
    <citation type="journal article" date="2011" name="J. Bacteriol.">
        <title>Genomes of three methylotrophs from a single niche uncover genetic and metabolic divergence of Methylophilaceae.</title>
        <authorList>
            <person name="Lapidus A."/>
            <person name="Clum A."/>
            <person name="Labutti K."/>
            <person name="Kaluzhnaya M.G."/>
            <person name="Lim S."/>
            <person name="Beck D.A."/>
            <person name="Glavina Del Rio T."/>
            <person name="Nolan M."/>
            <person name="Mavromatis K."/>
            <person name="Huntemann M."/>
            <person name="Lucas S."/>
            <person name="Lidstrom M.E."/>
            <person name="Ivanova N."/>
            <person name="Chistoserdova L."/>
        </authorList>
    </citation>
    <scope>NUCLEOTIDE SEQUENCE [LARGE SCALE GENOMIC DNA]</scope>
    <source>
        <strain evidence="11 12">301</strain>
    </source>
</reference>
<reference evidence="12" key="1">
    <citation type="submission" date="2010-05" db="EMBL/GenBank/DDBJ databases">
        <title>Complete sequence of Methylotenera sp. 301.</title>
        <authorList>
            <person name="Lucas S."/>
            <person name="Copeland A."/>
            <person name="Lapidus A."/>
            <person name="Cheng J.-F."/>
            <person name="Bruce D."/>
            <person name="Goodwin L."/>
            <person name="Pitluck S."/>
            <person name="Clum A."/>
            <person name="Land M."/>
            <person name="Hauser L."/>
            <person name="Kyrpides N."/>
            <person name="Ivanova N."/>
            <person name="Chistoservova L."/>
            <person name="Kalyuzhnaya M."/>
            <person name="Woyke T."/>
        </authorList>
    </citation>
    <scope>NUCLEOTIDE SEQUENCE [LARGE SCALE GENOMIC DNA]</scope>
    <source>
        <strain evidence="12">301</strain>
    </source>
</reference>
<dbReference type="InterPro" id="IPR001853">
    <property type="entry name" value="DSBA-like_thioredoxin_dom"/>
</dbReference>
<dbReference type="HOGENOM" id="CLU_088255_1_0_4"/>
<dbReference type="PANTHER" id="PTHR35891">
    <property type="entry name" value="THIOL:DISULFIDE INTERCHANGE PROTEIN DSBA"/>
    <property type="match status" value="1"/>
</dbReference>
<keyword evidence="12" id="KW-1185">Reference proteome</keyword>
<organism evidence="11 12">
    <name type="scientific">Methylotenera versatilis (strain 301)</name>
    <dbReference type="NCBI Taxonomy" id="666681"/>
    <lineage>
        <taxon>Bacteria</taxon>
        <taxon>Pseudomonadati</taxon>
        <taxon>Pseudomonadota</taxon>
        <taxon>Betaproteobacteria</taxon>
        <taxon>Nitrosomonadales</taxon>
        <taxon>Methylophilaceae</taxon>
        <taxon>Methylotenera</taxon>
    </lineage>
</organism>
<proteinExistence type="inferred from homology"/>